<feature type="region of interest" description="Disordered" evidence="2">
    <location>
        <begin position="109"/>
        <end position="130"/>
    </location>
</feature>
<evidence type="ECO:0000259" key="3">
    <source>
        <dbReference type="PROSITE" id="PS50217"/>
    </source>
</evidence>
<name>A0AAW1NW52_9CHLO</name>
<dbReference type="PROSITE" id="PS50217">
    <property type="entry name" value="BZIP"/>
    <property type="match status" value="1"/>
</dbReference>
<evidence type="ECO:0000256" key="2">
    <source>
        <dbReference type="SAM" id="MobiDB-lite"/>
    </source>
</evidence>
<evidence type="ECO:0000313" key="5">
    <source>
        <dbReference type="Proteomes" id="UP001465755"/>
    </source>
</evidence>
<dbReference type="PANTHER" id="PTHR46324">
    <property type="entry name" value="BASIC LEUCINE ZIPPER 43-RELATED"/>
    <property type="match status" value="1"/>
</dbReference>
<protein>
    <recommendedName>
        <fullName evidence="3">BZIP domain-containing protein</fullName>
    </recommendedName>
</protein>
<dbReference type="Pfam" id="PF00170">
    <property type="entry name" value="bZIP_1"/>
    <property type="match status" value="1"/>
</dbReference>
<sequence>MADSQAQVSALEGADWLRMLAEAPRLMRAAYAETQDSLGPHEPRQEACSPGDTSATLEKDQQQLVLDSAVNHNLVKADDDTCVDPASDLHPFTAGAPVALQMEHARALASTRSDQSVHSELSGPGASEDMDMYNIRRARRRMSNRDSARRTRQRKLDEVKELQDQVAALTADKTRLLLHQQELRFRYQDLAAHLPQMQSRYEAALDDNRRLQGENADLRSLLEVDMPSDFHTVPQMDIRALAIFSEACMQA</sequence>
<dbReference type="SUPFAM" id="SSF57959">
    <property type="entry name" value="Leucine zipper domain"/>
    <property type="match status" value="1"/>
</dbReference>
<comment type="caution">
    <text evidence="4">The sequence shown here is derived from an EMBL/GenBank/DDBJ whole genome shotgun (WGS) entry which is preliminary data.</text>
</comment>
<dbReference type="PROSITE" id="PS00036">
    <property type="entry name" value="BZIP_BASIC"/>
    <property type="match status" value="1"/>
</dbReference>
<organism evidence="4 5">
    <name type="scientific">Symbiochloris irregularis</name>
    <dbReference type="NCBI Taxonomy" id="706552"/>
    <lineage>
        <taxon>Eukaryota</taxon>
        <taxon>Viridiplantae</taxon>
        <taxon>Chlorophyta</taxon>
        <taxon>core chlorophytes</taxon>
        <taxon>Trebouxiophyceae</taxon>
        <taxon>Trebouxiales</taxon>
        <taxon>Trebouxiaceae</taxon>
        <taxon>Symbiochloris</taxon>
    </lineage>
</organism>
<feature type="region of interest" description="Disordered" evidence="2">
    <location>
        <begin position="36"/>
        <end position="57"/>
    </location>
</feature>
<feature type="domain" description="BZIP" evidence="3">
    <location>
        <begin position="134"/>
        <end position="197"/>
    </location>
</feature>
<proteinExistence type="predicted"/>
<feature type="compositionally biased region" description="Polar residues" evidence="2">
    <location>
        <begin position="110"/>
        <end position="119"/>
    </location>
</feature>
<accession>A0AAW1NW52</accession>
<dbReference type="AlphaFoldDB" id="A0AAW1NW52"/>
<dbReference type="Gene3D" id="1.20.5.170">
    <property type="match status" value="1"/>
</dbReference>
<dbReference type="SMART" id="SM00338">
    <property type="entry name" value="BRLZ"/>
    <property type="match status" value="1"/>
</dbReference>
<evidence type="ECO:0000313" key="4">
    <source>
        <dbReference type="EMBL" id="KAK9797024.1"/>
    </source>
</evidence>
<evidence type="ECO:0000256" key="1">
    <source>
        <dbReference type="SAM" id="Coils"/>
    </source>
</evidence>
<keyword evidence="1" id="KW-0175">Coiled coil</keyword>
<feature type="coiled-coil region" evidence="1">
    <location>
        <begin position="145"/>
        <end position="172"/>
    </location>
</feature>
<dbReference type="Proteomes" id="UP001465755">
    <property type="component" value="Unassembled WGS sequence"/>
</dbReference>
<dbReference type="InterPro" id="IPR046347">
    <property type="entry name" value="bZIP_sf"/>
</dbReference>
<keyword evidence="5" id="KW-1185">Reference proteome</keyword>
<dbReference type="InterPro" id="IPR004827">
    <property type="entry name" value="bZIP"/>
</dbReference>
<dbReference type="InterPro" id="IPR044521">
    <property type="entry name" value="AtbZIP8/43"/>
</dbReference>
<gene>
    <name evidence="4" type="ORF">WJX73_008479</name>
</gene>
<reference evidence="4 5" key="1">
    <citation type="journal article" date="2024" name="Nat. Commun.">
        <title>Phylogenomics reveals the evolutionary origins of lichenization in chlorophyte algae.</title>
        <authorList>
            <person name="Puginier C."/>
            <person name="Libourel C."/>
            <person name="Otte J."/>
            <person name="Skaloud P."/>
            <person name="Haon M."/>
            <person name="Grisel S."/>
            <person name="Petersen M."/>
            <person name="Berrin J.G."/>
            <person name="Delaux P.M."/>
            <person name="Dal Grande F."/>
            <person name="Keller J."/>
        </authorList>
    </citation>
    <scope>NUCLEOTIDE SEQUENCE [LARGE SCALE GENOMIC DNA]</scope>
    <source>
        <strain evidence="4 5">SAG 2036</strain>
    </source>
</reference>
<dbReference type="EMBL" id="JALJOQ010000111">
    <property type="protein sequence ID" value="KAK9797024.1"/>
    <property type="molecule type" value="Genomic_DNA"/>
</dbReference>
<dbReference type="GO" id="GO:0003700">
    <property type="term" value="F:DNA-binding transcription factor activity"/>
    <property type="evidence" value="ECO:0007669"/>
    <property type="project" value="InterPro"/>
</dbReference>
<dbReference type="PANTHER" id="PTHR46324:SF26">
    <property type="entry name" value="OS02G0728001 PROTEIN"/>
    <property type="match status" value="1"/>
</dbReference>